<dbReference type="OrthoDB" id="1706811at2759"/>
<reference evidence="3" key="1">
    <citation type="submission" date="2019-07" db="EMBL/GenBank/DDBJ databases">
        <title>De Novo Assembly of kiwifruit Actinidia rufa.</title>
        <authorList>
            <person name="Sugita-Konishi S."/>
            <person name="Sato K."/>
            <person name="Mori E."/>
            <person name="Abe Y."/>
            <person name="Kisaki G."/>
            <person name="Hamano K."/>
            <person name="Suezawa K."/>
            <person name="Otani M."/>
            <person name="Fukuda T."/>
            <person name="Manabe T."/>
            <person name="Gomi K."/>
            <person name="Tabuchi M."/>
            <person name="Akimitsu K."/>
            <person name="Kataoka I."/>
        </authorList>
    </citation>
    <scope>NUCLEOTIDE SEQUENCE [LARGE SCALE GENOMIC DNA]</scope>
    <source>
        <strain evidence="3">cv. Fuchu</strain>
    </source>
</reference>
<gene>
    <name evidence="2" type="ORF">Acr_00g0012750</name>
</gene>
<dbReference type="EMBL" id="BJWL01000125">
    <property type="protein sequence ID" value="GFS30584.1"/>
    <property type="molecule type" value="Genomic_DNA"/>
</dbReference>
<protein>
    <submittedName>
        <fullName evidence="2">Uncharacterized protein</fullName>
    </submittedName>
</protein>
<feature type="region of interest" description="Disordered" evidence="1">
    <location>
        <begin position="1"/>
        <end position="35"/>
    </location>
</feature>
<dbReference type="AlphaFoldDB" id="A0A7J0DBJ1"/>
<keyword evidence="3" id="KW-1185">Reference proteome</keyword>
<evidence type="ECO:0000256" key="1">
    <source>
        <dbReference type="SAM" id="MobiDB-lite"/>
    </source>
</evidence>
<dbReference type="Proteomes" id="UP000585474">
    <property type="component" value="Unassembled WGS sequence"/>
</dbReference>
<accession>A0A7J0DBJ1</accession>
<organism evidence="2 3">
    <name type="scientific">Actinidia rufa</name>
    <dbReference type="NCBI Taxonomy" id="165716"/>
    <lineage>
        <taxon>Eukaryota</taxon>
        <taxon>Viridiplantae</taxon>
        <taxon>Streptophyta</taxon>
        <taxon>Embryophyta</taxon>
        <taxon>Tracheophyta</taxon>
        <taxon>Spermatophyta</taxon>
        <taxon>Magnoliopsida</taxon>
        <taxon>eudicotyledons</taxon>
        <taxon>Gunneridae</taxon>
        <taxon>Pentapetalae</taxon>
        <taxon>asterids</taxon>
        <taxon>Ericales</taxon>
        <taxon>Actinidiaceae</taxon>
        <taxon>Actinidia</taxon>
    </lineage>
</organism>
<evidence type="ECO:0000313" key="2">
    <source>
        <dbReference type="EMBL" id="GFS30584.1"/>
    </source>
</evidence>
<comment type="caution">
    <text evidence="2">The sequence shown here is derived from an EMBL/GenBank/DDBJ whole genome shotgun (WGS) entry which is preliminary data.</text>
</comment>
<evidence type="ECO:0000313" key="3">
    <source>
        <dbReference type="Proteomes" id="UP000585474"/>
    </source>
</evidence>
<name>A0A7J0DBJ1_9ERIC</name>
<sequence>MSGGLTLPLNSGNVPASIGEEQTRQPPYLITTSSNSSKPVSIESRVLSKFAPNCHLIAPLCSYGRGDSKSSNIVIKQGHMRPISTTCHTPYAPYAPHTPESMRLFSTIYAYRDCSRLRHFLMALHFDYEYTRASILHCHPLPTLGQALAKLKFEETHKKTIIYHQYSQLVPATPSWTPLPRPSQPVRTTPQRLYHLTFKRNIATFVDVTITLIKIVAPATNPDAKDPGKIIGIGHKVGNLFELESLHVPPQSVAAASSSSSHVSLSLWYSRLGSLPSPSLTSCAIDILNVSLPAAPPSISCPPTQLFHQSKNYTLLSS</sequence>
<proteinExistence type="predicted"/>